<dbReference type="Proteomes" id="UP000836404">
    <property type="component" value="Unassembled WGS sequence"/>
</dbReference>
<organism evidence="2 3">
    <name type="scientific">Tilletia laevis</name>
    <dbReference type="NCBI Taxonomy" id="157183"/>
    <lineage>
        <taxon>Eukaryota</taxon>
        <taxon>Fungi</taxon>
        <taxon>Dikarya</taxon>
        <taxon>Basidiomycota</taxon>
        <taxon>Ustilaginomycotina</taxon>
        <taxon>Exobasidiomycetes</taxon>
        <taxon>Tilletiales</taxon>
        <taxon>Tilletiaceae</taxon>
        <taxon>Tilletia</taxon>
    </lineage>
</organism>
<protein>
    <submittedName>
        <fullName evidence="2">Uncharacterized protein</fullName>
    </submittedName>
</protein>
<keyword evidence="3" id="KW-1185">Reference proteome</keyword>
<comment type="caution">
    <text evidence="2">The sequence shown here is derived from an EMBL/GenBank/DDBJ whole genome shotgun (WGS) entry which is preliminary data.</text>
</comment>
<evidence type="ECO:0000313" key="2">
    <source>
        <dbReference type="EMBL" id="CAD6924459.1"/>
    </source>
</evidence>
<accession>A0A9N8LQ38</accession>
<evidence type="ECO:0000256" key="1">
    <source>
        <dbReference type="SAM" id="MobiDB-lite"/>
    </source>
</evidence>
<dbReference type="AlphaFoldDB" id="A0A9N8LQ38"/>
<dbReference type="EMBL" id="CAJHJF010002224">
    <property type="protein sequence ID" value="CAD6924459.1"/>
    <property type="molecule type" value="Genomic_DNA"/>
</dbReference>
<name>A0A9N8LQ38_9BASI</name>
<proteinExistence type="predicted"/>
<feature type="region of interest" description="Disordered" evidence="1">
    <location>
        <begin position="20"/>
        <end position="44"/>
    </location>
</feature>
<evidence type="ECO:0000313" key="3">
    <source>
        <dbReference type="Proteomes" id="UP000836404"/>
    </source>
</evidence>
<gene>
    <name evidence="2" type="ORF">JKILLFL_G2940</name>
</gene>
<reference evidence="2 3" key="1">
    <citation type="submission" date="2020-10" db="EMBL/GenBank/DDBJ databases">
        <authorList>
            <person name="Sedaghatjoo S."/>
        </authorList>
    </citation>
    <scope>NUCLEOTIDE SEQUENCE [LARGE SCALE GENOMIC DNA]</scope>
    <source>
        <strain evidence="2 3">LLFL</strain>
    </source>
</reference>
<sequence>MKLLAALQARWADHFFAFGDSAPPRSKSGTNNDDKAAPIAPTKPLLRSRSRAGRFSLKRASAAPSQPAQDRSEAVCSIAVASNRRRIIRSSISSPAIAAQADGTKSHQRKETVLKAQHFSFEYRCIIAGNDASPFGNSCFALPLATGHASALVSSASASHNRSQSSL</sequence>